<keyword evidence="2" id="KW-1185">Reference proteome</keyword>
<reference evidence="1 2" key="1">
    <citation type="journal article" date="2019" name="Sci. Rep.">
        <title>A high-quality genome of Eragrostis curvula grass provides insights into Poaceae evolution and supports new strategies to enhance forage quality.</title>
        <authorList>
            <person name="Carballo J."/>
            <person name="Santos B.A.C.M."/>
            <person name="Zappacosta D."/>
            <person name="Garbus I."/>
            <person name="Selva J.P."/>
            <person name="Gallo C.A."/>
            <person name="Diaz A."/>
            <person name="Albertini E."/>
            <person name="Caccamo M."/>
            <person name="Echenique V."/>
        </authorList>
    </citation>
    <scope>NUCLEOTIDE SEQUENCE [LARGE SCALE GENOMIC DNA]</scope>
    <source>
        <strain evidence="2">cv. Victoria</strain>
        <tissue evidence="1">Leaf</tissue>
    </source>
</reference>
<gene>
    <name evidence="1" type="ORF">EJB05_31953</name>
</gene>
<dbReference type="Gramene" id="TVU22269">
    <property type="protein sequence ID" value="TVU22269"/>
    <property type="gene ID" value="EJB05_31953"/>
</dbReference>
<proteinExistence type="predicted"/>
<dbReference type="EMBL" id="RWGY01000026">
    <property type="protein sequence ID" value="TVU22269.1"/>
    <property type="molecule type" value="Genomic_DNA"/>
</dbReference>
<evidence type="ECO:0000313" key="2">
    <source>
        <dbReference type="Proteomes" id="UP000324897"/>
    </source>
</evidence>
<dbReference type="Proteomes" id="UP000324897">
    <property type="component" value="Unassembled WGS sequence"/>
</dbReference>
<organism evidence="1 2">
    <name type="scientific">Eragrostis curvula</name>
    <name type="common">weeping love grass</name>
    <dbReference type="NCBI Taxonomy" id="38414"/>
    <lineage>
        <taxon>Eukaryota</taxon>
        <taxon>Viridiplantae</taxon>
        <taxon>Streptophyta</taxon>
        <taxon>Embryophyta</taxon>
        <taxon>Tracheophyta</taxon>
        <taxon>Spermatophyta</taxon>
        <taxon>Magnoliopsida</taxon>
        <taxon>Liliopsida</taxon>
        <taxon>Poales</taxon>
        <taxon>Poaceae</taxon>
        <taxon>PACMAD clade</taxon>
        <taxon>Chloridoideae</taxon>
        <taxon>Eragrostideae</taxon>
        <taxon>Eragrostidinae</taxon>
        <taxon>Eragrostis</taxon>
    </lineage>
</organism>
<protein>
    <submittedName>
        <fullName evidence="1">Uncharacterized protein</fullName>
    </submittedName>
</protein>
<accession>A0A5J9UET8</accession>
<evidence type="ECO:0000313" key="1">
    <source>
        <dbReference type="EMBL" id="TVU22269.1"/>
    </source>
</evidence>
<comment type="caution">
    <text evidence="1">The sequence shown here is derived from an EMBL/GenBank/DDBJ whole genome shotgun (WGS) entry which is preliminary data.</text>
</comment>
<feature type="non-terminal residue" evidence="1">
    <location>
        <position position="1"/>
    </location>
</feature>
<dbReference type="AlphaFoldDB" id="A0A5J9UET8"/>
<sequence>MVYLGTPERANKPLLNVVLEQVLQPLGDPGGLEADPGADRLRVDGVEDLVADDGEAGADDLGALLLQHRDHLVQLERPPGLADEHHVQRPVLIPHLDHRHTHADGRAIAAAAALPTLQLLDPPLELLDVRRCVFQVVQLRHRVLQ</sequence>
<name>A0A5J9UET8_9POAL</name>